<evidence type="ECO:0000313" key="8">
    <source>
        <dbReference type="Proteomes" id="UP000514720"/>
    </source>
</evidence>
<evidence type="ECO:0000256" key="5">
    <source>
        <dbReference type="PIRSR" id="PIRSR000446-1"/>
    </source>
</evidence>
<comment type="catalytic activity">
    <reaction evidence="3 4">
        <text>holo-[ACP] + malonyl-CoA = malonyl-[ACP] + CoA</text>
        <dbReference type="Rhea" id="RHEA:41792"/>
        <dbReference type="Rhea" id="RHEA-COMP:9623"/>
        <dbReference type="Rhea" id="RHEA-COMP:9685"/>
        <dbReference type="ChEBI" id="CHEBI:57287"/>
        <dbReference type="ChEBI" id="CHEBI:57384"/>
        <dbReference type="ChEBI" id="CHEBI:64479"/>
        <dbReference type="ChEBI" id="CHEBI:78449"/>
        <dbReference type="EC" id="2.3.1.39"/>
    </reaction>
</comment>
<dbReference type="RefSeq" id="WP_258877231.1">
    <property type="nucleotide sequence ID" value="NZ_CP048914.1"/>
</dbReference>
<dbReference type="GO" id="GO:0005829">
    <property type="term" value="C:cytosol"/>
    <property type="evidence" value="ECO:0007669"/>
    <property type="project" value="TreeGrafter"/>
</dbReference>
<keyword evidence="8" id="KW-1185">Reference proteome</keyword>
<gene>
    <name evidence="7" type="primary">fabD</name>
    <name evidence="7" type="ORF">G4Z02_06600</name>
</gene>
<dbReference type="GO" id="GO:0006633">
    <property type="term" value="P:fatty acid biosynthetic process"/>
    <property type="evidence" value="ECO:0007669"/>
    <property type="project" value="TreeGrafter"/>
</dbReference>
<dbReference type="SUPFAM" id="SSF55048">
    <property type="entry name" value="Probable ACP-binding domain of malonyl-CoA ACP transacylase"/>
    <property type="match status" value="1"/>
</dbReference>
<dbReference type="InterPro" id="IPR016035">
    <property type="entry name" value="Acyl_Trfase/lysoPLipase"/>
</dbReference>
<organism evidence="7 8">
    <name type="scientific">Candidatus Xianfuyuplasma coldseepsis</name>
    <dbReference type="NCBI Taxonomy" id="2782163"/>
    <lineage>
        <taxon>Bacteria</taxon>
        <taxon>Bacillati</taxon>
        <taxon>Mycoplasmatota</taxon>
        <taxon>Mollicutes</taxon>
        <taxon>Candidatus Izemoplasmatales</taxon>
        <taxon>Candidatus Izemoplasmataceae</taxon>
        <taxon>Candidatus Xianfuyuplasma</taxon>
    </lineage>
</organism>
<feature type="domain" description="Malonyl-CoA:ACP transacylase (MAT)" evidence="6">
    <location>
        <begin position="6"/>
        <end position="298"/>
    </location>
</feature>
<dbReference type="InterPro" id="IPR050858">
    <property type="entry name" value="Mal-CoA-ACP_Trans/PKS_FabD"/>
</dbReference>
<dbReference type="InterPro" id="IPR001227">
    <property type="entry name" value="Ac_transferase_dom_sf"/>
</dbReference>
<dbReference type="InterPro" id="IPR014043">
    <property type="entry name" value="Acyl_transferase_dom"/>
</dbReference>
<evidence type="ECO:0000259" key="6">
    <source>
        <dbReference type="SMART" id="SM00827"/>
    </source>
</evidence>
<comment type="similarity">
    <text evidence="4">Belongs to the fabD family.</text>
</comment>
<dbReference type="AlphaFoldDB" id="A0A7L7KT69"/>
<name>A0A7L7KT69_9MOLU</name>
<feature type="active site" evidence="5">
    <location>
        <position position="89"/>
    </location>
</feature>
<dbReference type="KEGG" id="xcl:G4Z02_06600"/>
<dbReference type="GO" id="GO:0004314">
    <property type="term" value="F:[acyl-carrier-protein] S-malonyltransferase activity"/>
    <property type="evidence" value="ECO:0007669"/>
    <property type="project" value="UniProtKB-EC"/>
</dbReference>
<dbReference type="PANTHER" id="PTHR42681:SF1">
    <property type="entry name" value="MALONYL-COA-ACYL CARRIER PROTEIN TRANSACYLASE, MITOCHONDRIAL"/>
    <property type="match status" value="1"/>
</dbReference>
<evidence type="ECO:0000313" key="7">
    <source>
        <dbReference type="EMBL" id="QMS85436.1"/>
    </source>
</evidence>
<sequence>MNIAFMFSGQGSQYVGMGRELYDQYPSVQALFQQASDTLGYDVKTILFEDEERLNDTLYTQPLMFVLYASIHKVLHENGLKSTHTCGLSLGEYGALYDAGVFDFETGLYLLEARGRFMNEASAAVSGSMAAVLGLDKEPLLDAIKQVDGYCTIANYNTYGQLVISGEVEAVEAVSTLAKEAGAKRVIPLNTSGPFHSDLMKEAAIQFGQFIQQYSFKEPTKPLLTNVNGSYHQGSLEDAMVRQITSSVYFYQMIEQLINDDVTTFIEIGPKKTLSSFVKKIDRSLTILNVEDVASLEHTIETIKEVDNNEQ</sequence>
<evidence type="ECO:0000256" key="1">
    <source>
        <dbReference type="ARBA" id="ARBA00022679"/>
    </source>
</evidence>
<evidence type="ECO:0000256" key="4">
    <source>
        <dbReference type="PIRNR" id="PIRNR000446"/>
    </source>
</evidence>
<dbReference type="PIRSF" id="PIRSF000446">
    <property type="entry name" value="Mct"/>
    <property type="match status" value="1"/>
</dbReference>
<dbReference type="Proteomes" id="UP000514720">
    <property type="component" value="Chromosome"/>
</dbReference>
<dbReference type="EMBL" id="CP048914">
    <property type="protein sequence ID" value="QMS85436.1"/>
    <property type="molecule type" value="Genomic_DNA"/>
</dbReference>
<evidence type="ECO:0000256" key="3">
    <source>
        <dbReference type="ARBA" id="ARBA00048462"/>
    </source>
</evidence>
<proteinExistence type="inferred from homology"/>
<dbReference type="EC" id="2.3.1.39" evidence="4"/>
<evidence type="ECO:0000256" key="2">
    <source>
        <dbReference type="ARBA" id="ARBA00023315"/>
    </source>
</evidence>
<dbReference type="Gene3D" id="3.30.70.250">
    <property type="entry name" value="Malonyl-CoA ACP transacylase, ACP-binding"/>
    <property type="match status" value="1"/>
</dbReference>
<dbReference type="Pfam" id="PF00698">
    <property type="entry name" value="Acyl_transf_1"/>
    <property type="match status" value="1"/>
</dbReference>
<dbReference type="SUPFAM" id="SSF52151">
    <property type="entry name" value="FabD/lysophospholipase-like"/>
    <property type="match status" value="1"/>
</dbReference>
<feature type="active site" evidence="5">
    <location>
        <position position="196"/>
    </location>
</feature>
<dbReference type="InterPro" id="IPR004410">
    <property type="entry name" value="Malonyl_CoA-ACP_transAc_FabD"/>
</dbReference>
<protein>
    <recommendedName>
        <fullName evidence="4">Malonyl CoA-acyl carrier protein transacylase</fullName>
        <ecNumber evidence="4">2.3.1.39</ecNumber>
    </recommendedName>
</protein>
<dbReference type="FunFam" id="3.30.70.250:FF:000001">
    <property type="entry name" value="Malonyl CoA-acyl carrier protein transacylase"/>
    <property type="match status" value="1"/>
</dbReference>
<dbReference type="NCBIfam" id="TIGR00128">
    <property type="entry name" value="fabD"/>
    <property type="match status" value="1"/>
</dbReference>
<accession>A0A7L7KT69</accession>
<dbReference type="InterPro" id="IPR016036">
    <property type="entry name" value="Malonyl_transacylase_ACP-bd"/>
</dbReference>
<keyword evidence="1 4" id="KW-0808">Transferase</keyword>
<dbReference type="Gene3D" id="3.40.366.10">
    <property type="entry name" value="Malonyl-Coenzyme A Acyl Carrier Protein, domain 2"/>
    <property type="match status" value="1"/>
</dbReference>
<reference evidence="7 8" key="1">
    <citation type="submission" date="2020-02" db="EMBL/GenBank/DDBJ databases">
        <authorList>
            <person name="Zheng R.K."/>
            <person name="Sun C.M."/>
        </authorList>
    </citation>
    <scope>NUCLEOTIDE SEQUENCE [LARGE SCALE GENOMIC DNA]</scope>
    <source>
        <strain evidence="8">zrk13</strain>
    </source>
</reference>
<keyword evidence="2 4" id="KW-0012">Acyltransferase</keyword>
<dbReference type="SMART" id="SM00827">
    <property type="entry name" value="PKS_AT"/>
    <property type="match status" value="1"/>
</dbReference>
<dbReference type="InterPro" id="IPR024925">
    <property type="entry name" value="Malonyl_CoA-ACP_transAc"/>
</dbReference>
<dbReference type="PANTHER" id="PTHR42681">
    <property type="entry name" value="MALONYL-COA-ACYL CARRIER PROTEIN TRANSACYLASE, MITOCHONDRIAL"/>
    <property type="match status" value="1"/>
</dbReference>